<dbReference type="PRINTS" id="PR02049">
    <property type="entry name" value="PROTEINF36A"/>
</dbReference>
<feature type="transmembrane region" description="Helical" evidence="9">
    <location>
        <begin position="34"/>
        <end position="51"/>
    </location>
</feature>
<dbReference type="GO" id="GO:0033617">
    <property type="term" value="P:mitochondrial respiratory chain complex IV assembly"/>
    <property type="evidence" value="ECO:0007669"/>
    <property type="project" value="InterPro"/>
</dbReference>
<name>A0A034WT72_BACDO</name>
<dbReference type="OrthoDB" id="14603at2759"/>
<sequence>MDDPRLMAEEEPTRRELKVFGRDVSQIPCFRNSYLYGIGGGVAVGIATFLGTSRTRLSTHVGFGTFFTSTLGYWLVCRYQWSKKRFEYQQLKEAMRKQGLYEGTDLERQLLEEA</sequence>
<evidence type="ECO:0000256" key="5">
    <source>
        <dbReference type="ARBA" id="ARBA00022792"/>
    </source>
</evidence>
<dbReference type="PANTHER" id="PTHR31586">
    <property type="entry name" value="CYTOCHROME C OXIDASE PROTEIN 20"/>
    <property type="match status" value="1"/>
</dbReference>
<evidence type="ECO:0000256" key="2">
    <source>
        <dbReference type="ARBA" id="ARBA00009575"/>
    </source>
</evidence>
<gene>
    <name evidence="10" type="primary">COX20</name>
</gene>
<dbReference type="EMBL" id="GAKP01001410">
    <property type="protein sequence ID" value="JAC57542.1"/>
    <property type="molecule type" value="Transcribed_RNA"/>
</dbReference>
<dbReference type="PANTHER" id="PTHR31586:SF1">
    <property type="entry name" value="CYTOCHROME C OXIDASE ASSEMBLY PROTEIN COX20, MITOCHONDRIAL"/>
    <property type="match status" value="1"/>
</dbReference>
<dbReference type="AlphaFoldDB" id="A0A034WT72"/>
<proteinExistence type="inferred from homology"/>
<keyword evidence="6 9" id="KW-1133">Transmembrane helix</keyword>
<keyword evidence="5" id="KW-0999">Mitochondrion inner membrane</keyword>
<keyword evidence="4 9" id="KW-0812">Transmembrane</keyword>
<comment type="subcellular location">
    <subcellularLocation>
        <location evidence="1">Mitochondrion inner membrane</location>
    </subcellularLocation>
</comment>
<protein>
    <recommendedName>
        <fullName evidence="3">Cytochrome c oxidase assembly protein COX20, mitochondrial</fullName>
    </recommendedName>
</protein>
<comment type="similarity">
    <text evidence="2">Belongs to the COX20 family.</text>
</comment>
<feature type="transmembrane region" description="Helical" evidence="9">
    <location>
        <begin position="57"/>
        <end position="76"/>
    </location>
</feature>
<evidence type="ECO:0000256" key="8">
    <source>
        <dbReference type="ARBA" id="ARBA00023136"/>
    </source>
</evidence>
<evidence type="ECO:0000256" key="3">
    <source>
        <dbReference type="ARBA" id="ARBA00017689"/>
    </source>
</evidence>
<evidence type="ECO:0000256" key="1">
    <source>
        <dbReference type="ARBA" id="ARBA00004273"/>
    </source>
</evidence>
<keyword evidence="7" id="KW-0496">Mitochondrion</keyword>
<evidence type="ECO:0000313" key="10">
    <source>
        <dbReference type="EMBL" id="JAC57542.1"/>
    </source>
</evidence>
<dbReference type="InterPro" id="IPR022533">
    <property type="entry name" value="Cox20"/>
</dbReference>
<evidence type="ECO:0000256" key="6">
    <source>
        <dbReference type="ARBA" id="ARBA00022989"/>
    </source>
</evidence>
<dbReference type="GO" id="GO:0005743">
    <property type="term" value="C:mitochondrial inner membrane"/>
    <property type="evidence" value="ECO:0007669"/>
    <property type="project" value="UniProtKB-SubCell"/>
</dbReference>
<keyword evidence="8 9" id="KW-0472">Membrane</keyword>
<reference evidence="10" key="1">
    <citation type="journal article" date="2014" name="BMC Genomics">
        <title>Characterizing the developmental transcriptome of the oriental fruit fly, Bactrocera dorsalis (Diptera: Tephritidae) through comparative genomic analysis with Drosophila melanogaster utilizing modENCODE datasets.</title>
        <authorList>
            <person name="Geib S.M."/>
            <person name="Calla B."/>
            <person name="Hall B."/>
            <person name="Hou S."/>
            <person name="Manoukis N.C."/>
        </authorList>
    </citation>
    <scope>NUCLEOTIDE SEQUENCE</scope>
    <source>
        <strain evidence="10">Punador</strain>
    </source>
</reference>
<accession>A0A034WT72</accession>
<evidence type="ECO:0000256" key="7">
    <source>
        <dbReference type="ARBA" id="ARBA00023128"/>
    </source>
</evidence>
<evidence type="ECO:0000256" key="9">
    <source>
        <dbReference type="SAM" id="Phobius"/>
    </source>
</evidence>
<dbReference type="Pfam" id="PF12597">
    <property type="entry name" value="Cox20"/>
    <property type="match status" value="1"/>
</dbReference>
<evidence type="ECO:0000256" key="4">
    <source>
        <dbReference type="ARBA" id="ARBA00022692"/>
    </source>
</evidence>
<organism evidence="10">
    <name type="scientific">Bactrocera dorsalis</name>
    <name type="common">Oriental fruit fly</name>
    <name type="synonym">Dacus dorsalis</name>
    <dbReference type="NCBI Taxonomy" id="27457"/>
    <lineage>
        <taxon>Eukaryota</taxon>
        <taxon>Metazoa</taxon>
        <taxon>Ecdysozoa</taxon>
        <taxon>Arthropoda</taxon>
        <taxon>Hexapoda</taxon>
        <taxon>Insecta</taxon>
        <taxon>Pterygota</taxon>
        <taxon>Neoptera</taxon>
        <taxon>Endopterygota</taxon>
        <taxon>Diptera</taxon>
        <taxon>Brachycera</taxon>
        <taxon>Muscomorpha</taxon>
        <taxon>Tephritoidea</taxon>
        <taxon>Tephritidae</taxon>
        <taxon>Bactrocera</taxon>
        <taxon>Bactrocera</taxon>
    </lineage>
</organism>